<gene>
    <name evidence="1" type="ORF">ADUPG1_000268</name>
</gene>
<dbReference type="SUPFAM" id="SSF48371">
    <property type="entry name" value="ARM repeat"/>
    <property type="match status" value="1"/>
</dbReference>
<accession>A0ABQ5K999</accession>
<organism evidence="1 2">
    <name type="scientific">Aduncisulcus paluster</name>
    <dbReference type="NCBI Taxonomy" id="2918883"/>
    <lineage>
        <taxon>Eukaryota</taxon>
        <taxon>Metamonada</taxon>
        <taxon>Carpediemonas-like organisms</taxon>
        <taxon>Aduncisulcus</taxon>
    </lineage>
</organism>
<keyword evidence="2" id="KW-1185">Reference proteome</keyword>
<feature type="non-terminal residue" evidence="1">
    <location>
        <position position="591"/>
    </location>
</feature>
<comment type="caution">
    <text evidence="1">The sequence shown here is derived from an EMBL/GenBank/DDBJ whole genome shotgun (WGS) entry which is preliminary data.</text>
</comment>
<name>A0ABQ5K999_9EUKA</name>
<evidence type="ECO:0000313" key="1">
    <source>
        <dbReference type="EMBL" id="GKT27900.1"/>
    </source>
</evidence>
<reference evidence="1" key="1">
    <citation type="submission" date="2022-03" db="EMBL/GenBank/DDBJ databases">
        <title>Draft genome sequence of Aduncisulcus paluster, a free-living microaerophilic Fornicata.</title>
        <authorList>
            <person name="Yuyama I."/>
            <person name="Kume K."/>
            <person name="Tamura T."/>
            <person name="Inagaki Y."/>
            <person name="Hashimoto T."/>
        </authorList>
    </citation>
    <scope>NUCLEOTIDE SEQUENCE</scope>
    <source>
        <strain evidence="1">NY0171</strain>
    </source>
</reference>
<dbReference type="Proteomes" id="UP001057375">
    <property type="component" value="Unassembled WGS sequence"/>
</dbReference>
<protein>
    <submittedName>
        <fullName evidence="1">Uncharacterized protein</fullName>
    </submittedName>
</protein>
<proteinExistence type="predicted"/>
<dbReference type="EMBL" id="BQXS01000092">
    <property type="protein sequence ID" value="GKT27900.1"/>
    <property type="molecule type" value="Genomic_DNA"/>
</dbReference>
<dbReference type="InterPro" id="IPR016024">
    <property type="entry name" value="ARM-type_fold"/>
</dbReference>
<sequence>MIRVVSSLRKLDEDTEGKGNEGLIVIERALVHIVLIAEETVDDFKSKLIPQISSVLMRVVDEFDHKTLVDTIKKCSDSESTSKIYHEHRASILSVFLACQSRGEIEEHKREIVLCCQCLRWFVRHSISGKSIFLPIPDLNDLIDTFIDHISRVESILEGAVDEEYCWICTNYTFEVRDKRNPFLPKISPTFHRILERGSKEKLEGNVPKWLLMTFKNISNSSSSSTLSSIFTLIKPYVKDWMRIYGDTEYYKQWFVILKNLTWSPEDDSPNKAICSESWPFFHPILDFVKRECSGDKIVEKDYADVLDFFSNLCSDPSHVQEIYDNIKDLLDGWYEAVKKKRHEWGIKYWSQLISMLSTSPSLVPLLSPKYDTHMEWCKNNGGWESFCSKFFTNCYPHLKKWGDLIDTIKKCPDSESTSKLYHEHRASILSVFLACQSRGEIEEHKREIVLCCQCLRWFVCHDFSETIYLPISDMNDLIDTFIDHLSRVESILGAAVDEEYCSICLSYTFKVQDKWDSFFPKISPTFHRILDRGSKEKLKGNIPKWLLTTLRNISKSSSTRSSIFTLIKPYAKDWMRIYGDIEYYEEWMFI</sequence>
<evidence type="ECO:0000313" key="2">
    <source>
        <dbReference type="Proteomes" id="UP001057375"/>
    </source>
</evidence>